<evidence type="ECO:0000259" key="3">
    <source>
        <dbReference type="Pfam" id="PF00248"/>
    </source>
</evidence>
<name>A0A345YS50_9MICO</name>
<protein>
    <submittedName>
        <fullName evidence="5">Aldo/keto reductase</fullName>
    </submittedName>
</protein>
<evidence type="ECO:0000313" key="5">
    <source>
        <dbReference type="EMBL" id="RRR22467.1"/>
    </source>
</evidence>
<feature type="domain" description="NADP-dependent oxidoreductase" evidence="3">
    <location>
        <begin position="18"/>
        <end position="338"/>
    </location>
</feature>
<accession>A0A345YS50</accession>
<gene>
    <name evidence="4" type="ORF">DWV08_14785</name>
    <name evidence="5" type="ORF">DXU92_09405</name>
</gene>
<dbReference type="EMBL" id="QSWH01000004">
    <property type="protein sequence ID" value="RRR22467.1"/>
    <property type="molecule type" value="Genomic_DNA"/>
</dbReference>
<keyword evidence="1" id="KW-0560">Oxidoreductase</keyword>
<dbReference type="CDD" id="cd19086">
    <property type="entry name" value="AKR_AKR11C1"/>
    <property type="match status" value="1"/>
</dbReference>
<evidence type="ECO:0000256" key="2">
    <source>
        <dbReference type="SAM" id="MobiDB-lite"/>
    </source>
</evidence>
<reference evidence="5 7" key="2">
    <citation type="submission" date="2018-08" db="EMBL/GenBank/DDBJ databases">
        <title>Brachybacterium saurashtrense DSM 23186.</title>
        <authorList>
            <person name="Li Y."/>
        </authorList>
    </citation>
    <scope>NUCLEOTIDE SEQUENCE [LARGE SCALE GENOMIC DNA]</scope>
    <source>
        <strain evidence="5 7">DSM 23186</strain>
    </source>
</reference>
<feature type="compositionally biased region" description="Gly residues" evidence="2">
    <location>
        <begin position="81"/>
        <end position="97"/>
    </location>
</feature>
<dbReference type="Gene3D" id="3.20.20.100">
    <property type="entry name" value="NADP-dependent oxidoreductase domain"/>
    <property type="match status" value="1"/>
</dbReference>
<dbReference type="InterPro" id="IPR036812">
    <property type="entry name" value="NAD(P)_OxRdtase_dom_sf"/>
</dbReference>
<feature type="region of interest" description="Disordered" evidence="2">
    <location>
        <begin position="76"/>
        <end position="101"/>
    </location>
</feature>
<reference evidence="4 6" key="1">
    <citation type="submission" date="2018-07" db="EMBL/GenBank/DDBJ databases">
        <title>Brachybacterium saurashtrense DSM 23186 genome sequence.</title>
        <authorList>
            <person name="Guo L."/>
        </authorList>
    </citation>
    <scope>NUCLEOTIDE SEQUENCE [LARGE SCALE GENOMIC DNA]</scope>
    <source>
        <strain evidence="4 6">DSM 23186</strain>
    </source>
</reference>
<dbReference type="PANTHER" id="PTHR43364">
    <property type="entry name" value="NADH-SPECIFIC METHYLGLYOXAL REDUCTASE-RELATED"/>
    <property type="match status" value="1"/>
</dbReference>
<dbReference type="GO" id="GO:0005829">
    <property type="term" value="C:cytosol"/>
    <property type="evidence" value="ECO:0007669"/>
    <property type="project" value="TreeGrafter"/>
</dbReference>
<dbReference type="GO" id="GO:0016491">
    <property type="term" value="F:oxidoreductase activity"/>
    <property type="evidence" value="ECO:0007669"/>
    <property type="project" value="UniProtKB-KW"/>
</dbReference>
<dbReference type="Pfam" id="PF00248">
    <property type="entry name" value="Aldo_ket_red"/>
    <property type="match status" value="1"/>
</dbReference>
<dbReference type="Proteomes" id="UP000282185">
    <property type="component" value="Unassembled WGS sequence"/>
</dbReference>
<organism evidence="5 7">
    <name type="scientific">Brachybacterium saurashtrense</name>
    <dbReference type="NCBI Taxonomy" id="556288"/>
    <lineage>
        <taxon>Bacteria</taxon>
        <taxon>Bacillati</taxon>
        <taxon>Actinomycetota</taxon>
        <taxon>Actinomycetes</taxon>
        <taxon>Micrococcales</taxon>
        <taxon>Dermabacteraceae</taxon>
        <taxon>Brachybacterium</taxon>
    </lineage>
</organism>
<proteinExistence type="predicted"/>
<dbReference type="SUPFAM" id="SSF51430">
    <property type="entry name" value="NAD(P)-linked oxidoreductase"/>
    <property type="match status" value="1"/>
</dbReference>
<evidence type="ECO:0000313" key="7">
    <source>
        <dbReference type="Proteomes" id="UP000282185"/>
    </source>
</evidence>
<dbReference type="AlphaFoldDB" id="A0A345YS50"/>
<dbReference type="EMBL" id="CP031356">
    <property type="protein sequence ID" value="AXK46752.1"/>
    <property type="molecule type" value="Genomic_DNA"/>
</dbReference>
<evidence type="ECO:0000313" key="6">
    <source>
        <dbReference type="Proteomes" id="UP000254236"/>
    </source>
</evidence>
<dbReference type="OrthoDB" id="9768793at2"/>
<evidence type="ECO:0000313" key="4">
    <source>
        <dbReference type="EMBL" id="AXK46752.1"/>
    </source>
</evidence>
<keyword evidence="6" id="KW-1185">Reference proteome</keyword>
<dbReference type="InterPro" id="IPR023210">
    <property type="entry name" value="NADP_OxRdtase_dom"/>
</dbReference>
<dbReference type="KEGG" id="bsau:DWV08_14785"/>
<dbReference type="PANTHER" id="PTHR43364:SF4">
    <property type="entry name" value="NAD(P)-LINKED OXIDOREDUCTASE SUPERFAMILY PROTEIN"/>
    <property type="match status" value="1"/>
</dbReference>
<dbReference type="InterPro" id="IPR050523">
    <property type="entry name" value="AKR_Detox_Biosynth"/>
</dbReference>
<sequence length="357" mass="38260">MSMQYRTPARLGRALSVIGQGCWQIGADWGEVSDAAAHEVLAAARRAGVTFFDTADVYGDGRSERLVGAMRARAAADADGGADGTDGGADGAGGGEPGELPFVATKASRRAEPFAPESFTEENLRAWVERSRQNLGMDTLDLVQLHCPPPEIYRDQATFDVLDTLVAERRIAAWGVSVETCEEALLSLEREHLASIQIILNPFRLKPLDEVLPLAQEKGVAVIARVPLASGLLTGKFSAETRFAEDDHRRFNRHGEAFDQGETFSGVDFEAGLEAVARLEEALAGQMPLPEASLRWILGRPGVTAAIPGASSAAQARANAAAGTAATPAQQAVLDRFDEAVQETYDALLRESIHPRW</sequence>
<evidence type="ECO:0000256" key="1">
    <source>
        <dbReference type="ARBA" id="ARBA00023002"/>
    </source>
</evidence>
<dbReference type="Proteomes" id="UP000254236">
    <property type="component" value="Chromosome"/>
</dbReference>